<dbReference type="AlphaFoldDB" id="A0A382BFX3"/>
<sequence>TADKHLDVPYALETALIEKHKNYDSMKKIQTKMLYKLDGCAAVRARDEILERIKN</sequence>
<feature type="non-terminal residue" evidence="1">
    <location>
        <position position="1"/>
    </location>
</feature>
<gene>
    <name evidence="1" type="ORF">METZ01_LOCUS164931</name>
</gene>
<proteinExistence type="predicted"/>
<evidence type="ECO:0000313" key="1">
    <source>
        <dbReference type="EMBL" id="SVB12077.1"/>
    </source>
</evidence>
<dbReference type="EMBL" id="UINC01029408">
    <property type="protein sequence ID" value="SVB12077.1"/>
    <property type="molecule type" value="Genomic_DNA"/>
</dbReference>
<organism evidence="1">
    <name type="scientific">marine metagenome</name>
    <dbReference type="NCBI Taxonomy" id="408172"/>
    <lineage>
        <taxon>unclassified sequences</taxon>
        <taxon>metagenomes</taxon>
        <taxon>ecological metagenomes</taxon>
    </lineage>
</organism>
<name>A0A382BFX3_9ZZZZ</name>
<reference evidence="1" key="1">
    <citation type="submission" date="2018-05" db="EMBL/GenBank/DDBJ databases">
        <authorList>
            <person name="Lanie J.A."/>
            <person name="Ng W.-L."/>
            <person name="Kazmierczak K.M."/>
            <person name="Andrzejewski T.M."/>
            <person name="Davidsen T.M."/>
            <person name="Wayne K.J."/>
            <person name="Tettelin H."/>
            <person name="Glass J.I."/>
            <person name="Rusch D."/>
            <person name="Podicherti R."/>
            <person name="Tsui H.-C.T."/>
            <person name="Winkler M.E."/>
        </authorList>
    </citation>
    <scope>NUCLEOTIDE SEQUENCE</scope>
</reference>
<accession>A0A382BFX3</accession>
<protein>
    <submittedName>
        <fullName evidence="1">Uncharacterized protein</fullName>
    </submittedName>
</protein>